<name>A0A5C6EG70_9BACT</name>
<dbReference type="SUPFAM" id="SSF53822">
    <property type="entry name" value="Periplasmic binding protein-like I"/>
    <property type="match status" value="1"/>
</dbReference>
<comment type="caution">
    <text evidence="6">The sequence shown here is derived from an EMBL/GenBank/DDBJ whole genome shotgun (WGS) entry which is preliminary data.</text>
</comment>
<dbReference type="Proteomes" id="UP000318288">
    <property type="component" value="Unassembled WGS sequence"/>
</dbReference>
<evidence type="ECO:0000313" key="7">
    <source>
        <dbReference type="Proteomes" id="UP000318288"/>
    </source>
</evidence>
<dbReference type="InterPro" id="IPR000843">
    <property type="entry name" value="HTH_LacI"/>
</dbReference>
<evidence type="ECO:0000256" key="4">
    <source>
        <dbReference type="ARBA" id="ARBA00023163"/>
    </source>
</evidence>
<evidence type="ECO:0000259" key="5">
    <source>
        <dbReference type="PROSITE" id="PS50932"/>
    </source>
</evidence>
<dbReference type="GO" id="GO:0000976">
    <property type="term" value="F:transcription cis-regulatory region binding"/>
    <property type="evidence" value="ECO:0007669"/>
    <property type="project" value="TreeGrafter"/>
</dbReference>
<dbReference type="PROSITE" id="PS00356">
    <property type="entry name" value="HTH_LACI_1"/>
    <property type="match status" value="1"/>
</dbReference>
<dbReference type="CDD" id="cd01392">
    <property type="entry name" value="HTH_LacI"/>
    <property type="match status" value="1"/>
</dbReference>
<keyword evidence="4" id="KW-0804">Transcription</keyword>
<dbReference type="PRINTS" id="PR00036">
    <property type="entry name" value="HTHLACI"/>
</dbReference>
<accession>A0A5C6EG70</accession>
<dbReference type="SUPFAM" id="SSF47413">
    <property type="entry name" value="lambda repressor-like DNA-binding domains"/>
    <property type="match status" value="1"/>
</dbReference>
<keyword evidence="3" id="KW-0238">DNA-binding</keyword>
<dbReference type="InterPro" id="IPR046335">
    <property type="entry name" value="LacI/GalR-like_sensor"/>
</dbReference>
<organism evidence="6 7">
    <name type="scientific">Rubripirellula tenax</name>
    <dbReference type="NCBI Taxonomy" id="2528015"/>
    <lineage>
        <taxon>Bacteria</taxon>
        <taxon>Pseudomonadati</taxon>
        <taxon>Planctomycetota</taxon>
        <taxon>Planctomycetia</taxon>
        <taxon>Pirellulales</taxon>
        <taxon>Pirellulaceae</taxon>
        <taxon>Rubripirellula</taxon>
    </lineage>
</organism>
<dbReference type="GO" id="GO:0003700">
    <property type="term" value="F:DNA-binding transcription factor activity"/>
    <property type="evidence" value="ECO:0007669"/>
    <property type="project" value="TreeGrafter"/>
</dbReference>
<evidence type="ECO:0000256" key="2">
    <source>
        <dbReference type="ARBA" id="ARBA00023015"/>
    </source>
</evidence>
<evidence type="ECO:0000313" key="6">
    <source>
        <dbReference type="EMBL" id="TWU48803.1"/>
    </source>
</evidence>
<dbReference type="RefSeq" id="WP_146460366.1">
    <property type="nucleotide sequence ID" value="NZ_SJPW01000006.1"/>
</dbReference>
<dbReference type="Pfam" id="PF13377">
    <property type="entry name" value="Peripla_BP_3"/>
    <property type="match status" value="1"/>
</dbReference>
<reference evidence="6 7" key="1">
    <citation type="submission" date="2019-02" db="EMBL/GenBank/DDBJ databases">
        <title>Deep-cultivation of Planctomycetes and their phenomic and genomic characterization uncovers novel biology.</title>
        <authorList>
            <person name="Wiegand S."/>
            <person name="Jogler M."/>
            <person name="Boedeker C."/>
            <person name="Pinto D."/>
            <person name="Vollmers J."/>
            <person name="Rivas-Marin E."/>
            <person name="Kohn T."/>
            <person name="Peeters S.H."/>
            <person name="Heuer A."/>
            <person name="Rast P."/>
            <person name="Oberbeckmann S."/>
            <person name="Bunk B."/>
            <person name="Jeske O."/>
            <person name="Meyerdierks A."/>
            <person name="Storesund J.E."/>
            <person name="Kallscheuer N."/>
            <person name="Luecker S."/>
            <person name="Lage O.M."/>
            <person name="Pohl T."/>
            <person name="Merkel B.J."/>
            <person name="Hornburger P."/>
            <person name="Mueller R.-W."/>
            <person name="Bruemmer F."/>
            <person name="Labrenz M."/>
            <person name="Spormann A.M."/>
            <person name="Op Den Camp H."/>
            <person name="Overmann J."/>
            <person name="Amann R."/>
            <person name="Jetten M.S.M."/>
            <person name="Mascher T."/>
            <person name="Medema M.H."/>
            <person name="Devos D.P."/>
            <person name="Kaster A.-K."/>
            <person name="Ovreas L."/>
            <person name="Rohde M."/>
            <person name="Galperin M.Y."/>
            <person name="Jogler C."/>
        </authorList>
    </citation>
    <scope>NUCLEOTIDE SEQUENCE [LARGE SCALE GENOMIC DNA]</scope>
    <source>
        <strain evidence="6 7">Poly51</strain>
    </source>
</reference>
<protein>
    <submittedName>
        <fullName evidence="6">HTH-type transcriptional regulator GalR</fullName>
    </submittedName>
</protein>
<dbReference type="Pfam" id="PF00356">
    <property type="entry name" value="LacI"/>
    <property type="match status" value="1"/>
</dbReference>
<dbReference type="EMBL" id="SJPW01000006">
    <property type="protein sequence ID" value="TWU48803.1"/>
    <property type="molecule type" value="Genomic_DNA"/>
</dbReference>
<gene>
    <name evidence="6" type="primary">galR</name>
    <name evidence="6" type="ORF">Poly51_47070</name>
</gene>
<dbReference type="InterPro" id="IPR010982">
    <property type="entry name" value="Lambda_DNA-bd_dom_sf"/>
</dbReference>
<dbReference type="PROSITE" id="PS50932">
    <property type="entry name" value="HTH_LACI_2"/>
    <property type="match status" value="1"/>
</dbReference>
<dbReference type="Gene3D" id="1.10.260.40">
    <property type="entry name" value="lambda repressor-like DNA-binding domains"/>
    <property type="match status" value="1"/>
</dbReference>
<evidence type="ECO:0000256" key="1">
    <source>
        <dbReference type="ARBA" id="ARBA00022491"/>
    </source>
</evidence>
<keyword evidence="2" id="KW-0805">Transcription regulation</keyword>
<dbReference type="InterPro" id="IPR028082">
    <property type="entry name" value="Peripla_BP_I"/>
</dbReference>
<keyword evidence="7" id="KW-1185">Reference proteome</keyword>
<dbReference type="PANTHER" id="PTHR30146:SF148">
    <property type="entry name" value="HTH-TYPE TRANSCRIPTIONAL REPRESSOR PURR-RELATED"/>
    <property type="match status" value="1"/>
</dbReference>
<dbReference type="OrthoDB" id="269117at2"/>
<sequence length="340" mass="37040">MVQGNRVTIDDIARHANVSKATVSRVLNNSAAVTESRRLAVLEAMGQLDFQPSSMARALAGGRSMTIGILTQNLGTPAYDAIVRGIIKGLEGTGYSPIFVDGLFKKETEHQSIGTLLGRQVDGLILVGGDLPVEDLEGLRKRVPTVVVARKLEDSRLEDWGGQCLFVDNFDIGYLATNHLIDAGHRKIGHVKGIETHEDAIFRYQGFCQAMSDAGLEVDPDLVYQGNFYGQSGILAIESWLMRGKNFTAVFAANDLCAFGVRLALYRRNIRVPDEVSIIGVDDQLEAALMAPPLTTIRQPSHEMGSAAAESILKLIEGNVPPIKPFFGKLQNRESVAMHR</sequence>
<dbReference type="PANTHER" id="PTHR30146">
    <property type="entry name" value="LACI-RELATED TRANSCRIPTIONAL REPRESSOR"/>
    <property type="match status" value="1"/>
</dbReference>
<dbReference type="SMART" id="SM00354">
    <property type="entry name" value="HTH_LACI"/>
    <property type="match status" value="1"/>
</dbReference>
<feature type="domain" description="HTH lacI-type" evidence="5">
    <location>
        <begin position="7"/>
        <end position="61"/>
    </location>
</feature>
<keyword evidence="1" id="KW-0678">Repressor</keyword>
<proteinExistence type="predicted"/>
<dbReference type="Gene3D" id="3.40.50.2300">
    <property type="match status" value="2"/>
</dbReference>
<evidence type="ECO:0000256" key="3">
    <source>
        <dbReference type="ARBA" id="ARBA00023125"/>
    </source>
</evidence>
<dbReference type="AlphaFoldDB" id="A0A5C6EG70"/>